<evidence type="ECO:0000313" key="2">
    <source>
        <dbReference type="Proteomes" id="UP001596398"/>
    </source>
</evidence>
<proteinExistence type="predicted"/>
<evidence type="ECO:0000313" key="1">
    <source>
        <dbReference type="EMBL" id="MFC7235453.1"/>
    </source>
</evidence>
<organism evidence="1 2">
    <name type="scientific">Halosegnis marinus</name>
    <dbReference type="NCBI Taxonomy" id="3034023"/>
    <lineage>
        <taxon>Archaea</taxon>
        <taxon>Methanobacteriati</taxon>
        <taxon>Methanobacteriota</taxon>
        <taxon>Stenosarchaea group</taxon>
        <taxon>Halobacteria</taxon>
        <taxon>Halobacteriales</taxon>
        <taxon>Natronomonadaceae</taxon>
        <taxon>Halosegnis</taxon>
    </lineage>
</organism>
<comment type="caution">
    <text evidence="1">The sequence shown here is derived from an EMBL/GenBank/DDBJ whole genome shotgun (WGS) entry which is preliminary data.</text>
</comment>
<dbReference type="GeneID" id="79267147"/>
<dbReference type="RefSeq" id="WP_276233584.1">
    <property type="nucleotide sequence ID" value="NZ_CP119802.1"/>
</dbReference>
<name>A0ABD5ZQG7_9EURY</name>
<dbReference type="EMBL" id="JBHTAP010000001">
    <property type="protein sequence ID" value="MFC7235453.1"/>
    <property type="molecule type" value="Genomic_DNA"/>
</dbReference>
<accession>A0ABD5ZQG7</accession>
<dbReference type="Proteomes" id="UP001596398">
    <property type="component" value="Unassembled WGS sequence"/>
</dbReference>
<reference evidence="1 2" key="1">
    <citation type="journal article" date="2019" name="Int. J. Syst. Evol. Microbiol.">
        <title>The Global Catalogue of Microorganisms (GCM) 10K type strain sequencing project: providing services to taxonomists for standard genome sequencing and annotation.</title>
        <authorList>
            <consortium name="The Broad Institute Genomics Platform"/>
            <consortium name="The Broad Institute Genome Sequencing Center for Infectious Disease"/>
            <person name="Wu L."/>
            <person name="Ma J."/>
        </authorList>
    </citation>
    <scope>NUCLEOTIDE SEQUENCE [LARGE SCALE GENOMIC DNA]</scope>
    <source>
        <strain evidence="1 2">DT85</strain>
    </source>
</reference>
<protein>
    <submittedName>
        <fullName evidence="1">CopG family transcriptional regulator</fullName>
    </submittedName>
</protein>
<keyword evidence="2" id="KW-1185">Reference proteome</keyword>
<sequence>MRRFTFAPSPATAREIEALAREFDLSESEVVAQLVELGLEEVEGTERRVTE</sequence>
<dbReference type="AlphaFoldDB" id="A0ABD5ZQG7"/>
<gene>
    <name evidence="1" type="ORF">ACFQJ4_09025</name>
</gene>